<comment type="caution">
    <text evidence="4">The sequence shown here is derived from an EMBL/GenBank/DDBJ whole genome shotgun (WGS) entry which is preliminary data.</text>
</comment>
<reference evidence="4 5" key="1">
    <citation type="submission" date="2024-06" db="EMBL/GenBank/DDBJ databases">
        <authorList>
            <person name="Kaempfer P."/>
            <person name="Viver T."/>
        </authorList>
    </citation>
    <scope>NUCLEOTIDE SEQUENCE [LARGE SCALE GENOMIC DNA]</scope>
    <source>
        <strain evidence="4 5">ST-75</strain>
    </source>
</reference>
<evidence type="ECO:0000256" key="1">
    <source>
        <dbReference type="ARBA" id="ARBA00022679"/>
    </source>
</evidence>
<dbReference type="Proteomes" id="UP001629059">
    <property type="component" value="Unassembled WGS sequence"/>
</dbReference>
<dbReference type="CDD" id="cd04301">
    <property type="entry name" value="NAT_SF"/>
    <property type="match status" value="1"/>
</dbReference>
<keyword evidence="1" id="KW-0808">Transferase</keyword>
<evidence type="ECO:0000313" key="4">
    <source>
        <dbReference type="EMBL" id="MFL9838047.1"/>
    </source>
</evidence>
<dbReference type="InterPro" id="IPR016181">
    <property type="entry name" value="Acyl_CoA_acyltransferase"/>
</dbReference>
<dbReference type="RefSeq" id="WP_408075030.1">
    <property type="nucleotide sequence ID" value="NZ_JBELQB010000007.1"/>
</dbReference>
<feature type="domain" description="N-acetyltransferase" evidence="3">
    <location>
        <begin position="12"/>
        <end position="154"/>
    </location>
</feature>
<gene>
    <name evidence="4" type="ORF">ABS768_11095</name>
</gene>
<proteinExistence type="predicted"/>
<dbReference type="Pfam" id="PF13508">
    <property type="entry name" value="Acetyltransf_7"/>
    <property type="match status" value="1"/>
</dbReference>
<dbReference type="InterPro" id="IPR050680">
    <property type="entry name" value="YpeA/RimI_acetyltransf"/>
</dbReference>
<evidence type="ECO:0000313" key="5">
    <source>
        <dbReference type="Proteomes" id="UP001629059"/>
    </source>
</evidence>
<accession>A0ABW8YDX0</accession>
<dbReference type="Gene3D" id="3.40.630.30">
    <property type="match status" value="1"/>
</dbReference>
<keyword evidence="2" id="KW-0012">Acyltransferase</keyword>
<dbReference type="SUPFAM" id="SSF55729">
    <property type="entry name" value="Acyl-CoA N-acyltransferases (Nat)"/>
    <property type="match status" value="1"/>
</dbReference>
<dbReference type="EMBL" id="JBELQB010000007">
    <property type="protein sequence ID" value="MFL9838047.1"/>
    <property type="molecule type" value="Genomic_DNA"/>
</dbReference>
<dbReference type="InterPro" id="IPR000182">
    <property type="entry name" value="GNAT_dom"/>
</dbReference>
<sequence length="154" mass="17365">MIKIQKYHPNESMNNELQKEVVNFLYKSLEQYGDPEDDINKAVNYALNKNNEKNKTTGGLVLTARLEENNAIVGAVVINETGMGGYIPENILVYIATDPNQRGKGIGKKLMQEALESSNGDVALHVEPDNPAKRLYENLGFTNKYLEMRYKKTI</sequence>
<name>A0ABW8YDX0_9FLAO</name>
<dbReference type="PANTHER" id="PTHR43420">
    <property type="entry name" value="ACETYLTRANSFERASE"/>
    <property type="match status" value="1"/>
</dbReference>
<organism evidence="4 5">
    <name type="scientific">Flavobacterium rhizophilum</name>
    <dbReference type="NCBI Taxonomy" id="3163296"/>
    <lineage>
        <taxon>Bacteria</taxon>
        <taxon>Pseudomonadati</taxon>
        <taxon>Bacteroidota</taxon>
        <taxon>Flavobacteriia</taxon>
        <taxon>Flavobacteriales</taxon>
        <taxon>Flavobacteriaceae</taxon>
        <taxon>Flavobacterium</taxon>
    </lineage>
</organism>
<keyword evidence="5" id="KW-1185">Reference proteome</keyword>
<dbReference type="PROSITE" id="PS51186">
    <property type="entry name" value="GNAT"/>
    <property type="match status" value="1"/>
</dbReference>
<evidence type="ECO:0000256" key="2">
    <source>
        <dbReference type="ARBA" id="ARBA00023315"/>
    </source>
</evidence>
<evidence type="ECO:0000259" key="3">
    <source>
        <dbReference type="PROSITE" id="PS51186"/>
    </source>
</evidence>
<protein>
    <submittedName>
        <fullName evidence="4">GNAT family N-acetyltransferase</fullName>
    </submittedName>
</protein>